<dbReference type="GO" id="GO:0005721">
    <property type="term" value="C:pericentric heterochromatin"/>
    <property type="evidence" value="ECO:0007669"/>
    <property type="project" value="UniProtKB-ARBA"/>
</dbReference>
<dbReference type="PANTHER" id="PTHR16684:SF11">
    <property type="entry name" value="CENTROMERE PROTEIN C"/>
    <property type="match status" value="1"/>
</dbReference>
<comment type="subcellular location">
    <subcellularLocation>
        <location evidence="1">Nucleus</location>
    </subcellularLocation>
</comment>
<dbReference type="InterPro" id="IPR014710">
    <property type="entry name" value="RmlC-like_jellyroll"/>
</dbReference>
<feature type="compositionally biased region" description="Polar residues" evidence="10">
    <location>
        <begin position="184"/>
        <end position="199"/>
    </location>
</feature>
<dbReference type="InterPro" id="IPR011051">
    <property type="entry name" value="RmlC_Cupin_sf"/>
</dbReference>
<evidence type="ECO:0000313" key="13">
    <source>
        <dbReference type="RefSeq" id="XP_054847582.1"/>
    </source>
</evidence>
<feature type="compositionally biased region" description="Basic residues" evidence="10">
    <location>
        <begin position="144"/>
        <end position="153"/>
    </location>
</feature>
<feature type="compositionally biased region" description="Low complexity" evidence="10">
    <location>
        <begin position="11"/>
        <end position="26"/>
    </location>
</feature>
<comment type="similarity">
    <text evidence="2">Belongs to the CENP-C/MIF2 family.</text>
</comment>
<evidence type="ECO:0000256" key="10">
    <source>
        <dbReference type="SAM" id="MobiDB-lite"/>
    </source>
</evidence>
<dbReference type="GO" id="GO:0005634">
    <property type="term" value="C:nucleus"/>
    <property type="evidence" value="ECO:0007669"/>
    <property type="project" value="UniProtKB-SubCell"/>
</dbReference>
<evidence type="ECO:0000256" key="7">
    <source>
        <dbReference type="ARBA" id="ARBA00068530"/>
    </source>
</evidence>
<evidence type="ECO:0000256" key="2">
    <source>
        <dbReference type="ARBA" id="ARBA00010291"/>
    </source>
</evidence>
<accession>A0AA97K0N5</accession>
<keyword evidence="12" id="KW-1185">Reference proteome</keyword>
<sequence length="574" mass="63173">MFAQEYPVLRQSLSPSSSSPDLNQDNFLSPCDQKTSSYLVNAVRRSAFSANCPEAQPREVSHSGDNGSPINPLDEDEDEMFLGSPALLIEEQKAPTDMGSVPQRALPSLSSNTVALESENQDEFLIAESFGGPSASWLSEPRGKRAPMRRRVTSPRLESGTATKQRGIENAHCGDQIPAVEQRGSLSKQPPSIVPTAQWSPPRGQEKSPRNAPLNEQAESKRKNMQSSVRSAGRKHRVPVSEESVENESRELRSEWAGEPRGGGLTGSEKRTGRAGKATVVSPGYEGGGVLPPEGSCEAEKILSSTERQSSWTPSVQCSSLRAINMKDLSGPVCSQNDKAYFEREMMIRSNRESFSESASEEDSALLASDSLKEKGTCLRRSKRLRLKPLEYWRGQRVKYKTRPSGGLVVSGIISPAPKEHHKLKRAKNPMKMDLGTILGNAIKDNSQPACVFDAASQQVVLEKCVSSSHSHVLFFSNEALSVYKYLSTPLFSAGKMILKPFKEKGFQYSHTDTLVFNVVKGRLLFTLYDHCYSLCTGDYFYVPAGNAYNVQNISDEECILFFTQIKGSRPEGE</sequence>
<dbReference type="InterPro" id="IPR028386">
    <property type="entry name" value="CENP-C/Mif2/cnp3"/>
</dbReference>
<reference evidence="13" key="1">
    <citation type="submission" date="2025-08" db="UniProtKB">
        <authorList>
            <consortium name="RefSeq"/>
        </authorList>
    </citation>
    <scope>IDENTIFICATION</scope>
    <source>
        <tissue evidence="13">Blood</tissue>
    </source>
</reference>
<keyword evidence="3" id="KW-0238">DNA-binding</keyword>
<evidence type="ECO:0000256" key="9">
    <source>
        <dbReference type="ARBA" id="ARBA00083562"/>
    </source>
</evidence>
<dbReference type="GO" id="GO:0051455">
    <property type="term" value="P:spindle attachment to meiosis I kinetochore"/>
    <property type="evidence" value="ECO:0007669"/>
    <property type="project" value="TreeGrafter"/>
</dbReference>
<feature type="region of interest" description="Disordered" evidence="10">
    <location>
        <begin position="1"/>
        <end position="29"/>
    </location>
</feature>
<dbReference type="Gene3D" id="2.60.120.10">
    <property type="entry name" value="Jelly Rolls"/>
    <property type="match status" value="1"/>
</dbReference>
<dbReference type="CTD" id="1060"/>
<evidence type="ECO:0000256" key="4">
    <source>
        <dbReference type="ARBA" id="ARBA00023242"/>
    </source>
</evidence>
<feature type="region of interest" description="Disordered" evidence="10">
    <location>
        <begin position="131"/>
        <end position="293"/>
    </location>
</feature>
<feature type="domain" description="Mif2/CENP-C cupin" evidence="11">
    <location>
        <begin position="482"/>
        <end position="565"/>
    </location>
</feature>
<dbReference type="KEGG" id="emc:129337695"/>
<evidence type="ECO:0000256" key="5">
    <source>
        <dbReference type="ARBA" id="ARBA00053516"/>
    </source>
</evidence>
<evidence type="ECO:0000313" key="12">
    <source>
        <dbReference type="Proteomes" id="UP001190640"/>
    </source>
</evidence>
<organism evidence="12 13">
    <name type="scientific">Eublepharis macularius</name>
    <name type="common">Leopard gecko</name>
    <name type="synonym">Cyrtodactylus macularius</name>
    <dbReference type="NCBI Taxonomy" id="481883"/>
    <lineage>
        <taxon>Eukaryota</taxon>
        <taxon>Metazoa</taxon>
        <taxon>Chordata</taxon>
        <taxon>Craniata</taxon>
        <taxon>Vertebrata</taxon>
        <taxon>Euteleostomi</taxon>
        <taxon>Lepidosauria</taxon>
        <taxon>Squamata</taxon>
        <taxon>Bifurcata</taxon>
        <taxon>Gekkota</taxon>
        <taxon>Eublepharidae</taxon>
        <taxon>Eublepharinae</taxon>
        <taxon>Eublepharis</taxon>
    </lineage>
</organism>
<dbReference type="GO" id="GO:0019237">
    <property type="term" value="F:centromeric DNA binding"/>
    <property type="evidence" value="ECO:0007669"/>
    <property type="project" value="InterPro"/>
</dbReference>
<dbReference type="RefSeq" id="XP_054847582.1">
    <property type="nucleotide sequence ID" value="XM_054991607.1"/>
</dbReference>
<keyword evidence="4" id="KW-0539">Nucleus</keyword>
<dbReference type="FunFam" id="2.60.120.10:FF:000033">
    <property type="entry name" value="Centromere protein C 1"/>
    <property type="match status" value="1"/>
</dbReference>
<feature type="region of interest" description="Disordered" evidence="10">
    <location>
        <begin position="50"/>
        <end position="77"/>
    </location>
</feature>
<evidence type="ECO:0000256" key="1">
    <source>
        <dbReference type="ARBA" id="ARBA00004123"/>
    </source>
</evidence>
<dbReference type="Pfam" id="PF11699">
    <property type="entry name" value="CENP-C_C"/>
    <property type="match status" value="1"/>
</dbReference>
<dbReference type="InterPro" id="IPR025974">
    <property type="entry name" value="Mif2/CENP-C_cupin"/>
</dbReference>
<comment type="function">
    <text evidence="5">Component of the CENPA-NAC (nucleosome-associated) complex, a complex that plays a central role in assembly of kinetochore proteins, mitotic progression and chromosome segregation. The CENPA-NAC complex recruits the CENPA-CAD (nucleosome distal) complex and may be involved in incorporation of newly synthesized CENPA into centromeres. CENPC recruits DNA methylation and DNMT3B to both centromeric and pericentromeric satellite repeats and regulates the histone code in these regions.</text>
</comment>
<dbReference type="GeneID" id="129337695"/>
<protein>
    <recommendedName>
        <fullName evidence="7">Centromere protein C</fullName>
    </recommendedName>
    <alternativeName>
        <fullName evidence="8">Centromere autoantigen C</fullName>
    </alternativeName>
    <alternativeName>
        <fullName evidence="9">Centromere protein C 1</fullName>
    </alternativeName>
</protein>
<dbReference type="Proteomes" id="UP001190640">
    <property type="component" value="Chromosome 11"/>
</dbReference>
<comment type="subunit">
    <text evidence="6">Oligomer. Component of the CENPA-NAC complex, at least composed of CENPA, CENPC, CENPH, CENPM, CENPN, CENPT and CENPU. The CENPA-NAC complex interacts with the CENPA-CAD complex, composed of CENPI, CENPK, CENPL, CENPO, CENPP, CENPQ, CENPR and CENPS. Binds to DAXX. Interacts with DNMT3B. Interacts directly with CENPA. Identified in a centromere complex containing histones H2A, H2B and H4, and at least CENPA, CENPB, CENPC, CENPT, CENPN, HJURP, SUPT16H, SSRP1 and RSF1. Interacts with MEIKIN.</text>
</comment>
<evidence type="ECO:0000256" key="3">
    <source>
        <dbReference type="ARBA" id="ARBA00023125"/>
    </source>
</evidence>
<dbReference type="AlphaFoldDB" id="A0AA97K0N5"/>
<name>A0AA97K0N5_EUBMA</name>
<proteinExistence type="inferred from homology"/>
<evidence type="ECO:0000259" key="11">
    <source>
        <dbReference type="Pfam" id="PF11699"/>
    </source>
</evidence>
<dbReference type="GO" id="GO:0000776">
    <property type="term" value="C:kinetochore"/>
    <property type="evidence" value="ECO:0007669"/>
    <property type="project" value="InterPro"/>
</dbReference>
<evidence type="ECO:0000256" key="8">
    <source>
        <dbReference type="ARBA" id="ARBA00082151"/>
    </source>
</evidence>
<feature type="compositionally biased region" description="Basic and acidic residues" evidence="10">
    <location>
        <begin position="247"/>
        <end position="258"/>
    </location>
</feature>
<dbReference type="GO" id="GO:0051315">
    <property type="term" value="P:attachment of mitotic spindle microtubules to kinetochore"/>
    <property type="evidence" value="ECO:0007669"/>
    <property type="project" value="TreeGrafter"/>
</dbReference>
<dbReference type="PANTHER" id="PTHR16684">
    <property type="entry name" value="CENTROMERE PROTEIN C"/>
    <property type="match status" value="1"/>
</dbReference>
<dbReference type="GO" id="GO:0051382">
    <property type="term" value="P:kinetochore assembly"/>
    <property type="evidence" value="ECO:0007669"/>
    <property type="project" value="InterPro"/>
</dbReference>
<gene>
    <name evidence="13" type="primary">CENPC</name>
</gene>
<evidence type="ECO:0000256" key="6">
    <source>
        <dbReference type="ARBA" id="ARBA00064952"/>
    </source>
</evidence>
<dbReference type="SUPFAM" id="SSF51182">
    <property type="entry name" value="RmlC-like cupins"/>
    <property type="match status" value="1"/>
</dbReference>